<dbReference type="PANTHER" id="PTHR22990:SF15">
    <property type="entry name" value="F-BOX ONLY PROTEIN 10"/>
    <property type="match status" value="1"/>
</dbReference>
<dbReference type="PANTHER" id="PTHR22990">
    <property type="entry name" value="F-BOX ONLY PROTEIN"/>
    <property type="match status" value="1"/>
</dbReference>
<evidence type="ECO:0000256" key="1">
    <source>
        <dbReference type="ARBA" id="ARBA00022737"/>
    </source>
</evidence>
<name>A0ABX9QNG3_9BACT</name>
<dbReference type="EMBL" id="RAWI01000053">
    <property type="protein sequence ID" value="RKI12162.1"/>
    <property type="molecule type" value="Genomic_DNA"/>
</dbReference>
<dbReference type="InterPro" id="IPR008964">
    <property type="entry name" value="Invasin/intimin_cell_adhesion"/>
</dbReference>
<feature type="compositionally biased region" description="Basic and acidic residues" evidence="2">
    <location>
        <begin position="2322"/>
        <end position="2340"/>
    </location>
</feature>
<sequence length="2415" mass="244418">MSGPLSVDTTWTSAGNPWVITGDVTIISGRTLTIQPGVQVTFAASDSSGSGADASRTELIVNGTLSVQGSSTSPVTLTATGAYGVRVLGTGSAFFDSTTINAGRFGVVSAGWTTLRSSTIQGAATQCLLVSSGTLSFETGTLRNCAQALVANGGTTSLRDSLVHASGATNQFALDVFASAQLVHNTFTGNLHGALRINIFSGTVNVSDNIITSNTYHGVYFANALNPTRTVQYNNVWGHSTYDYSPATVTPGPGSISANPLFVGAPDFRLTEYSPARFAASDGGDLGAFAHAGHPSPTLQGVLFSNKTLSGANTLAGDLTVRPGVTLTLAPGASLTFATTDGLGSGIDKGKTELIVDGTLVAQGTPEAPVTLTATGAYGVRVLSGSATFDSTTLQAGLYGVVSNGSSTFTRSTLQGASSTCLIVTGGATSFSHGTLQNCAQALITSGGTTELRYSLVRTSGSSALSQYAIYLQGSARLVHNTLTGNPFGGVQLASFAGTAELSDNVIASNGLYGITAVGSTFPTRTVQYNDVWGHSTRDVSTNITLGPGGISANPLFVSASDFHPTENSPARLAASDGTDMGAFAYAGAPTPSLQGVLVSDRLLTGANTLAGDLTVRPGVTLTLAPGASLTFAATDGLRSGVDTAKVELIVDGTFAAQGTPEAPVTLTATGAYGVRVQGSATFDSATLNAGLYGVVSSGASVIERTTVQGASTECLRVTGGATHFSHGTLRNCTQALAATGGTTTLGYSLVHASGSSAGSKHAIALSASAALVHNTLTGNSFGAVQVASFAGTVEVYDNLVVSNGSQGISFANTTTPTRSVHHNDVWDHTTNYSTASTITPGPGSISANPLFVSASDFHPTENSPARLAASDGTDMGAFAYAGAPTPSLQGVLVSDRLLTGANTLAGDLTVRPGVTLTLAPGASLTFAATDGLRSGVDTAKVELIVDGTFAAQGTPEAPVTLTATGAYGVRVQGSATFDSATLNAGLYGVVSSGASVIERTTVQGASTECLRVTGGTTRFSQGTLRSCLQALVTTGGTTELHSSLVHASGAESGSRYAMVLGAPATLVHNTVTGNAYGGISIKSFTGTVDLHDNIVALNSRFGVFLENTNTPTRVFHHNNTWGHSISDFGSSDLGPGGISANPLLVSASDFHPTENSPARLAASDGTDMGAFAYAGAPTPSLQGVLFSDRLLTGANTLAGDLTVRPGVTLTLAPGASLTFAATDGLRSGVDRARVELIVDGTFAAQGTQDAPVTLTATGAYGVRVQGSATLDFTTLHAGLYGAASTGATTFRNSTLQGASTQCLLVTGGTTRFIQGTLQNCRQAIWTTSGTIELRYSLVRSSGAPGNGVYAMEVRGGGSAHVVHNTIVDNLYEALNVRDDAGSISIYDNIITSSGHRPFYSAITPPGAIHHNDVWSNGVVWAPSAPLGLGGISANPLFVSASDFRLTAYSPARLAASDGTDMGAFPYAGHPSPGLLGALVSDLTLTGANTLAGDLTVRPGVTLTLAPGASLTFAATDALGAGTDTKKIELFIDGHLEAQGTSASPVTLTATGARGVYVRGSATFDFATLNAGIVGVHSTGESTFHRTTIQGDTAQCLVVYGGTTTFSHGTLRNCAQALQSVFNTITRLEHSLVRANGLPAPTTYAIALGGQSSLLHNTITGNGMGVNVYPFNGDVTLSDNIITSNGEYGLVFSHPSGPNRSVIHNNVWGHGTANYLNVTPGPGSLSADPLFVGATDFSLQATSPCRNAASDGSDMGAFPYVRPLAAYVVVTPSAPSLVVQGTQAFTAMAYDASNHPLPDAAITWSAHGAAGTIDASGLFTASCTAGTHPGAVTATVDGQSASATVTLTPGPAAMVMLAPATTTLSVNDTQQFTANVRDGCDNPLPLAPVSWLVTDGGGDIGPDGVFTAGTVAGTFTQTITALSGALSATASVTVNPGPTQTVQVTPASTALRVRGAQRFTATATDSWGNTVPGTTAWSVGSTAVGSIDAEGLFTASGRAGAYPGAVTARFDAMSGSADVTLAPGDVTRIVVTPALAQLGPRNEQPFSAKGEDAEGNEVSIAPVWSVLRGAGSITPEGRFTATSVPGTYPASVLATAHGLAGSGSVVVAPGALHRVVISPQNPTVVIQGRITFSAKAYDAFDNELPLTATWEAVNGGGTLDASGVFTAGLHSGTFSNTVRVTADGQSASTSVTVSTDSDDDGMADEWELAHGFDPNSPGDASLDADDDALSNVAEFEAGSDPHDADTDDDGVLDGHELAPTEDSDGDGLPNVRDPDSDDDGLFDGTEMAVSSPHVGTDVSKEQFVADADPSTRTDPLNADTDGDGRKDGEEDANHDGRLDSSETDPNTPDTFCGAPSECGDGEVCQEGVCVDAPPVPDEVIGEGWGCGGSGTSASVMSLLLLSLLGLANPRRKGKR</sequence>
<feature type="domain" description="Right handed beta helix" evidence="3">
    <location>
        <begin position="1575"/>
        <end position="1711"/>
    </location>
</feature>
<dbReference type="InterPro" id="IPR051550">
    <property type="entry name" value="SCF-Subunits/Alg-Epimerases"/>
</dbReference>
<dbReference type="Gene3D" id="2.60.40.1080">
    <property type="match status" value="1"/>
</dbReference>
<feature type="region of interest" description="Disordered" evidence="2">
    <location>
        <begin position="2183"/>
        <end position="2354"/>
    </location>
</feature>
<evidence type="ECO:0000313" key="4">
    <source>
        <dbReference type="EMBL" id="RKI12162.1"/>
    </source>
</evidence>
<organism evidence="4 5">
    <name type="scientific">Corallococcus praedator</name>
    <dbReference type="NCBI Taxonomy" id="2316724"/>
    <lineage>
        <taxon>Bacteria</taxon>
        <taxon>Pseudomonadati</taxon>
        <taxon>Myxococcota</taxon>
        <taxon>Myxococcia</taxon>
        <taxon>Myxococcales</taxon>
        <taxon>Cystobacterineae</taxon>
        <taxon>Myxococcaceae</taxon>
        <taxon>Corallococcus</taxon>
    </lineage>
</organism>
<accession>A0ABX9QNG3</accession>
<proteinExistence type="predicted"/>
<dbReference type="InterPro" id="IPR011050">
    <property type="entry name" value="Pectin_lyase_fold/virulence"/>
</dbReference>
<keyword evidence="5" id="KW-1185">Reference proteome</keyword>
<dbReference type="SUPFAM" id="SSF51126">
    <property type="entry name" value="Pectin lyase-like"/>
    <property type="match status" value="6"/>
</dbReference>
<gene>
    <name evidence="4" type="ORF">D7Y13_09815</name>
</gene>
<protein>
    <submittedName>
        <fullName evidence="4">Right-handed parallel beta-helix repeat-containing protein</fullName>
    </submittedName>
</protein>
<dbReference type="InterPro" id="IPR006626">
    <property type="entry name" value="PbH1"/>
</dbReference>
<evidence type="ECO:0000259" key="3">
    <source>
        <dbReference type="Pfam" id="PF13229"/>
    </source>
</evidence>
<dbReference type="SUPFAM" id="SSF49373">
    <property type="entry name" value="Invasin/intimin cell-adhesion fragments"/>
    <property type="match status" value="1"/>
</dbReference>
<feature type="compositionally biased region" description="Acidic residues" evidence="2">
    <location>
        <begin position="2196"/>
        <end position="2206"/>
    </location>
</feature>
<dbReference type="Gene3D" id="2.60.40.10">
    <property type="entry name" value="Immunoglobulins"/>
    <property type="match status" value="1"/>
</dbReference>
<dbReference type="Gene3D" id="2.160.20.10">
    <property type="entry name" value="Single-stranded right-handed beta-helix, Pectin lyase-like"/>
    <property type="match status" value="5"/>
</dbReference>
<evidence type="ECO:0000313" key="5">
    <source>
        <dbReference type="Proteomes" id="UP000278907"/>
    </source>
</evidence>
<keyword evidence="1" id="KW-0677">Repeat</keyword>
<reference evidence="4 5" key="1">
    <citation type="submission" date="2018-09" db="EMBL/GenBank/DDBJ databases">
        <authorList>
            <person name="Livingstone P.G."/>
            <person name="Whitworth D.E."/>
        </authorList>
    </citation>
    <scope>NUCLEOTIDE SEQUENCE [LARGE SCALE GENOMIC DNA]</scope>
    <source>
        <strain evidence="4 5">CA031B</strain>
    </source>
</reference>
<dbReference type="Proteomes" id="UP000278907">
    <property type="component" value="Unassembled WGS sequence"/>
</dbReference>
<dbReference type="InterPro" id="IPR013783">
    <property type="entry name" value="Ig-like_fold"/>
</dbReference>
<evidence type="ECO:0000256" key="2">
    <source>
        <dbReference type="SAM" id="MobiDB-lite"/>
    </source>
</evidence>
<dbReference type="SMART" id="SM00710">
    <property type="entry name" value="PbH1"/>
    <property type="match status" value="17"/>
</dbReference>
<comment type="caution">
    <text evidence="4">The sequence shown here is derived from an EMBL/GenBank/DDBJ whole genome shotgun (WGS) entry which is preliminary data.</text>
</comment>
<dbReference type="InterPro" id="IPR012334">
    <property type="entry name" value="Pectin_lyas_fold"/>
</dbReference>
<dbReference type="InterPro" id="IPR039448">
    <property type="entry name" value="Beta_helix"/>
</dbReference>
<dbReference type="Pfam" id="PF13229">
    <property type="entry name" value="Beta_helix"/>
    <property type="match status" value="1"/>
</dbReference>